<reference evidence="4 5" key="1">
    <citation type="submission" date="2020-12" db="EMBL/GenBank/DDBJ databases">
        <title>A novel species.</title>
        <authorList>
            <person name="Li K."/>
        </authorList>
    </citation>
    <scope>NUCLEOTIDE SEQUENCE [LARGE SCALE GENOMIC DNA]</scope>
    <source>
        <strain evidence="4 5">ZYC-3</strain>
    </source>
</reference>
<dbReference type="Pfam" id="PF08450">
    <property type="entry name" value="SGL"/>
    <property type="match status" value="1"/>
</dbReference>
<dbReference type="EMBL" id="CP066831">
    <property type="protein sequence ID" value="QQM38622.1"/>
    <property type="molecule type" value="Genomic_DNA"/>
</dbReference>
<comment type="similarity">
    <text evidence="1">Belongs to the SMP-30/CGR1 family.</text>
</comment>
<name>A0A7T7I0R7_9ACTN</name>
<dbReference type="InterPro" id="IPR011042">
    <property type="entry name" value="6-blade_b-propeller_TolB-like"/>
</dbReference>
<keyword evidence="2" id="KW-0378">Hydrolase</keyword>
<dbReference type="KEGG" id="slf:JEQ17_03490"/>
<organism evidence="4 5">
    <name type="scientific">Streptomyces liliifuscus</name>
    <dbReference type="NCBI Taxonomy" id="2797636"/>
    <lineage>
        <taxon>Bacteria</taxon>
        <taxon>Bacillati</taxon>
        <taxon>Actinomycetota</taxon>
        <taxon>Actinomycetes</taxon>
        <taxon>Kitasatosporales</taxon>
        <taxon>Streptomycetaceae</taxon>
        <taxon>Streptomyces</taxon>
    </lineage>
</organism>
<keyword evidence="5" id="KW-1185">Reference proteome</keyword>
<dbReference type="GO" id="GO:0016787">
    <property type="term" value="F:hydrolase activity"/>
    <property type="evidence" value="ECO:0007669"/>
    <property type="project" value="UniProtKB-KW"/>
</dbReference>
<accession>A0A7T7I0R7</accession>
<dbReference type="Proteomes" id="UP000595636">
    <property type="component" value="Chromosome"/>
</dbReference>
<dbReference type="InterPro" id="IPR051262">
    <property type="entry name" value="SMP-30/CGR1_Lactonase"/>
</dbReference>
<evidence type="ECO:0000256" key="2">
    <source>
        <dbReference type="ARBA" id="ARBA00022801"/>
    </source>
</evidence>
<dbReference type="PANTHER" id="PTHR47572:SF4">
    <property type="entry name" value="LACTONASE DRP35"/>
    <property type="match status" value="1"/>
</dbReference>
<dbReference type="PANTHER" id="PTHR47572">
    <property type="entry name" value="LIPOPROTEIN-RELATED"/>
    <property type="match status" value="1"/>
</dbReference>
<dbReference type="AlphaFoldDB" id="A0A7T7I0R7"/>
<gene>
    <name evidence="4" type="ORF">JEQ17_03490</name>
</gene>
<evidence type="ECO:0000313" key="5">
    <source>
        <dbReference type="Proteomes" id="UP000595636"/>
    </source>
</evidence>
<dbReference type="RefSeq" id="WP_200393788.1">
    <property type="nucleotide sequence ID" value="NZ_CP066831.1"/>
</dbReference>
<protein>
    <submittedName>
        <fullName evidence="4">SMP-30/gluconolactonase/LRE family protein</fullName>
    </submittedName>
</protein>
<evidence type="ECO:0000259" key="3">
    <source>
        <dbReference type="Pfam" id="PF08450"/>
    </source>
</evidence>
<evidence type="ECO:0000313" key="4">
    <source>
        <dbReference type="EMBL" id="QQM38622.1"/>
    </source>
</evidence>
<dbReference type="InterPro" id="IPR013658">
    <property type="entry name" value="SGL"/>
</dbReference>
<dbReference type="SUPFAM" id="SSF63829">
    <property type="entry name" value="Calcium-dependent phosphotriesterase"/>
    <property type="match status" value="1"/>
</dbReference>
<dbReference type="Gene3D" id="2.120.10.30">
    <property type="entry name" value="TolB, C-terminal domain"/>
    <property type="match status" value="1"/>
</dbReference>
<feature type="domain" description="SMP-30/Gluconolactonase/LRE-like region" evidence="3">
    <location>
        <begin position="18"/>
        <end position="305"/>
    </location>
</feature>
<proteinExistence type="inferred from homology"/>
<evidence type="ECO:0000256" key="1">
    <source>
        <dbReference type="ARBA" id="ARBA00008853"/>
    </source>
</evidence>
<sequence>MNGRTRRTASVALSGLGVPESLRWYQGALWFSDLAHGTVHRWDGIAEPETVIEVPGRAGGLGWLPDGRLLVVSMDGGRVHRREAGGELVEHADLRHIVGGPVNDMLVDPEGRAYVGNFGFDYHAHSREHPNSMLYAPPGPPRAPIACLAPDGSLLGLTEPLLFPNGTLLSADGRSVIVAETLAMRLTAFSRNPDGTLTRPEPWAPLISPLLWRLVNHPGTAGRITRRISALLDHPAVSKRSSSPIAPDGIAWDADGTSIWVANALRGECVRVARGGRVLDRVSTSQNTLSCLMAGHDGHTLFAATVPTDDPVRAAELNGGRIEMVRL</sequence>